<name>A0A1I3Z0D5_9ACTN</name>
<dbReference type="InterPro" id="IPR000719">
    <property type="entry name" value="Prot_kinase_dom"/>
</dbReference>
<evidence type="ECO:0000256" key="1">
    <source>
        <dbReference type="ARBA" id="ARBA00012513"/>
    </source>
</evidence>
<keyword evidence="3" id="KW-0547">Nucleotide-binding</keyword>
<dbReference type="Proteomes" id="UP000199152">
    <property type="component" value="Unassembled WGS sequence"/>
</dbReference>
<feature type="domain" description="Protein kinase" evidence="6">
    <location>
        <begin position="16"/>
        <end position="277"/>
    </location>
</feature>
<sequence length="280" mass="30377">MYDGDLQADVQAALGTSELIPLITGGQKLVFTTELEGIPVVAKVILVPEGPHADEVLERARREVELLSTVESEFVVRVLSEAVEIGDRPEAVCWVEEFLDGDDLRNLVGTFPWEPSEVWSLLRDVGAGLAACHELDVVHRDLSPGNVRRRADGRFVVMDPGFARHLTKAALTGVYQPGTPGYMTPEHVPGGRPTPASDVFGLGILAFQALTGAGPMPYRGDEAEYYRQLRNGQAPPVASVRADVPADLASVVDRCLQRQPARRYLDAQELLESLPSASDS</sequence>
<dbReference type="GO" id="GO:0004674">
    <property type="term" value="F:protein serine/threonine kinase activity"/>
    <property type="evidence" value="ECO:0007669"/>
    <property type="project" value="UniProtKB-KW"/>
</dbReference>
<protein>
    <recommendedName>
        <fullName evidence="1">non-specific serine/threonine protein kinase</fullName>
        <ecNumber evidence="1">2.7.11.1</ecNumber>
    </recommendedName>
</protein>
<evidence type="ECO:0000256" key="3">
    <source>
        <dbReference type="ARBA" id="ARBA00022741"/>
    </source>
</evidence>
<dbReference type="PROSITE" id="PS50011">
    <property type="entry name" value="PROTEIN_KINASE_DOM"/>
    <property type="match status" value="1"/>
</dbReference>
<accession>A0A1I3Z0D5</accession>
<evidence type="ECO:0000256" key="4">
    <source>
        <dbReference type="ARBA" id="ARBA00022777"/>
    </source>
</evidence>
<dbReference type="SUPFAM" id="SSF56112">
    <property type="entry name" value="Protein kinase-like (PK-like)"/>
    <property type="match status" value="1"/>
</dbReference>
<dbReference type="Pfam" id="PF00069">
    <property type="entry name" value="Pkinase"/>
    <property type="match status" value="1"/>
</dbReference>
<keyword evidence="7" id="KW-0723">Serine/threonine-protein kinase</keyword>
<dbReference type="GO" id="GO:0005524">
    <property type="term" value="F:ATP binding"/>
    <property type="evidence" value="ECO:0007669"/>
    <property type="project" value="UniProtKB-KW"/>
</dbReference>
<evidence type="ECO:0000256" key="5">
    <source>
        <dbReference type="ARBA" id="ARBA00022840"/>
    </source>
</evidence>
<keyword evidence="4 7" id="KW-0418">Kinase</keyword>
<dbReference type="OrthoDB" id="4570074at2"/>
<dbReference type="InParanoid" id="A0A1I3Z0D5"/>
<keyword evidence="2" id="KW-0808">Transferase</keyword>
<proteinExistence type="predicted"/>
<dbReference type="InterPro" id="IPR050660">
    <property type="entry name" value="NEK_Ser/Thr_kinase"/>
</dbReference>
<dbReference type="Gene3D" id="1.10.510.10">
    <property type="entry name" value="Transferase(Phosphotransferase) domain 1"/>
    <property type="match status" value="1"/>
</dbReference>
<evidence type="ECO:0000256" key="2">
    <source>
        <dbReference type="ARBA" id="ARBA00022679"/>
    </source>
</evidence>
<evidence type="ECO:0000313" key="7">
    <source>
        <dbReference type="EMBL" id="SFK37049.1"/>
    </source>
</evidence>
<dbReference type="EMBL" id="FOSW01000001">
    <property type="protein sequence ID" value="SFK37049.1"/>
    <property type="molecule type" value="Genomic_DNA"/>
</dbReference>
<evidence type="ECO:0000259" key="6">
    <source>
        <dbReference type="PROSITE" id="PS50011"/>
    </source>
</evidence>
<dbReference type="PANTHER" id="PTHR43671:SF13">
    <property type="entry name" value="SERINE_THREONINE-PROTEIN KINASE NEK2"/>
    <property type="match status" value="1"/>
</dbReference>
<organism evidence="7 8">
    <name type="scientific">Geodermatophilus ruber</name>
    <dbReference type="NCBI Taxonomy" id="504800"/>
    <lineage>
        <taxon>Bacteria</taxon>
        <taxon>Bacillati</taxon>
        <taxon>Actinomycetota</taxon>
        <taxon>Actinomycetes</taxon>
        <taxon>Geodermatophilales</taxon>
        <taxon>Geodermatophilaceae</taxon>
        <taxon>Geodermatophilus</taxon>
    </lineage>
</organism>
<dbReference type="AlphaFoldDB" id="A0A1I3Z0D5"/>
<dbReference type="PANTHER" id="PTHR43671">
    <property type="entry name" value="SERINE/THREONINE-PROTEIN KINASE NEK"/>
    <property type="match status" value="1"/>
</dbReference>
<dbReference type="InterPro" id="IPR011009">
    <property type="entry name" value="Kinase-like_dom_sf"/>
</dbReference>
<gene>
    <name evidence="7" type="ORF">SAMN04488085_101266</name>
</gene>
<reference evidence="7 8" key="1">
    <citation type="submission" date="2016-10" db="EMBL/GenBank/DDBJ databases">
        <authorList>
            <person name="de Groot N.N."/>
        </authorList>
    </citation>
    <scope>NUCLEOTIDE SEQUENCE [LARGE SCALE GENOMIC DNA]</scope>
    <source>
        <strain evidence="7 8">DSM 45317</strain>
    </source>
</reference>
<evidence type="ECO:0000313" key="8">
    <source>
        <dbReference type="Proteomes" id="UP000199152"/>
    </source>
</evidence>
<dbReference type="RefSeq" id="WP_091320193.1">
    <property type="nucleotide sequence ID" value="NZ_FOSW01000001.1"/>
</dbReference>
<keyword evidence="8" id="KW-1185">Reference proteome</keyword>
<keyword evidence="5" id="KW-0067">ATP-binding</keyword>
<dbReference type="CDD" id="cd14014">
    <property type="entry name" value="STKc_PknB_like"/>
    <property type="match status" value="1"/>
</dbReference>
<dbReference type="STRING" id="504800.SAMN04488085_101266"/>
<dbReference type="EC" id="2.7.11.1" evidence="1"/>